<dbReference type="EC" id="2.1.1.193" evidence="3 12"/>
<dbReference type="InterPro" id="IPR029026">
    <property type="entry name" value="tRNA_m1G_MTases_N"/>
</dbReference>
<dbReference type="PIRSF" id="PIRSF015601">
    <property type="entry name" value="MTase_slr0722"/>
    <property type="match status" value="1"/>
</dbReference>
<evidence type="ECO:0000256" key="4">
    <source>
        <dbReference type="ARBA" id="ARBA00013673"/>
    </source>
</evidence>
<evidence type="ECO:0000256" key="1">
    <source>
        <dbReference type="ARBA" id="ARBA00004496"/>
    </source>
</evidence>
<evidence type="ECO:0000256" key="7">
    <source>
        <dbReference type="ARBA" id="ARBA00022603"/>
    </source>
</evidence>
<dbReference type="InterPro" id="IPR029028">
    <property type="entry name" value="Alpha/beta_knot_MTases"/>
</dbReference>
<feature type="domain" description="Ribosomal RNA small subunit methyltransferase E PUA-like" evidence="14">
    <location>
        <begin position="20"/>
        <end position="65"/>
    </location>
</feature>
<comment type="catalytic activity">
    <reaction evidence="11 12">
        <text>uridine(1498) in 16S rRNA + S-adenosyl-L-methionine = N(3)-methyluridine(1498) in 16S rRNA + S-adenosyl-L-homocysteine + H(+)</text>
        <dbReference type="Rhea" id="RHEA:42920"/>
        <dbReference type="Rhea" id="RHEA-COMP:10283"/>
        <dbReference type="Rhea" id="RHEA-COMP:10284"/>
        <dbReference type="ChEBI" id="CHEBI:15378"/>
        <dbReference type="ChEBI" id="CHEBI:57856"/>
        <dbReference type="ChEBI" id="CHEBI:59789"/>
        <dbReference type="ChEBI" id="CHEBI:65315"/>
        <dbReference type="ChEBI" id="CHEBI:74502"/>
        <dbReference type="EC" id="2.1.1.193"/>
    </reaction>
</comment>
<evidence type="ECO:0000313" key="17">
    <source>
        <dbReference type="Proteomes" id="UP000223828"/>
    </source>
</evidence>
<evidence type="ECO:0000256" key="11">
    <source>
        <dbReference type="ARBA" id="ARBA00047944"/>
    </source>
</evidence>
<dbReference type="InterPro" id="IPR006700">
    <property type="entry name" value="RsmE"/>
</dbReference>
<keyword evidence="8 12" id="KW-0808">Transferase</keyword>
<keyword evidence="6 12" id="KW-0698">rRNA processing</keyword>
<keyword evidence="18" id="KW-1185">Reference proteome</keyword>
<evidence type="ECO:0000313" key="15">
    <source>
        <dbReference type="EMBL" id="PHK49729.1"/>
    </source>
</evidence>
<evidence type="ECO:0000259" key="14">
    <source>
        <dbReference type="Pfam" id="PF20260"/>
    </source>
</evidence>
<dbReference type="SUPFAM" id="SSF88697">
    <property type="entry name" value="PUA domain-like"/>
    <property type="match status" value="1"/>
</dbReference>
<evidence type="ECO:0000313" key="16">
    <source>
        <dbReference type="EMBL" id="UQW82726.1"/>
    </source>
</evidence>
<evidence type="ECO:0000256" key="6">
    <source>
        <dbReference type="ARBA" id="ARBA00022552"/>
    </source>
</evidence>
<comment type="subcellular location">
    <subcellularLocation>
        <location evidence="1 12">Cytoplasm</location>
    </subcellularLocation>
</comment>
<dbReference type="NCBIfam" id="TIGR00046">
    <property type="entry name" value="RsmE family RNA methyltransferase"/>
    <property type="match status" value="1"/>
</dbReference>
<reference evidence="15" key="3">
    <citation type="submission" date="2017-10" db="EMBL/GenBank/DDBJ databases">
        <authorList>
            <person name="Vrbovska V."/>
            <person name="Kovarovic V."/>
            <person name="Indrakova A."/>
        </authorList>
    </citation>
    <scope>NUCLEOTIDE SEQUENCE</scope>
    <source>
        <strain evidence="15">CCM 8730</strain>
    </source>
</reference>
<dbReference type="InterPro" id="IPR046886">
    <property type="entry name" value="RsmE_MTase_dom"/>
</dbReference>
<reference evidence="17" key="2">
    <citation type="submission" date="2017-10" db="EMBL/GenBank/DDBJ databases">
        <title>Staphylococcus edaphicus sp. nov., isolated in Antarctica, harbouring mecC gene and genomic islands essential in adaptation to extreme environment.</title>
        <authorList>
            <person name="Pantucek R."/>
            <person name="Sedlacek I."/>
            <person name="Indrakova A."/>
            <person name="Vrbovska V."/>
            <person name="Maslanova I."/>
            <person name="Kovarovic V."/>
            <person name="Svec P."/>
            <person name="Kralova S."/>
            <person name="Kristofova L."/>
            <person name="Keklakova J."/>
            <person name="Petras P."/>
            <person name="Doskar J."/>
        </authorList>
    </citation>
    <scope>NUCLEOTIDE SEQUENCE [LARGE SCALE GENOMIC DNA]</scope>
    <source>
        <strain evidence="17">CCM 5085</strain>
    </source>
</reference>
<organism evidence="15 17">
    <name type="scientific">Staphylococcus edaphicus</name>
    <dbReference type="NCBI Taxonomy" id="1955013"/>
    <lineage>
        <taxon>Bacteria</taxon>
        <taxon>Bacillati</taxon>
        <taxon>Bacillota</taxon>
        <taxon>Bacilli</taxon>
        <taxon>Bacillales</taxon>
        <taxon>Staphylococcaceae</taxon>
        <taxon>Staphylococcus</taxon>
    </lineage>
</organism>
<dbReference type="GO" id="GO:0070475">
    <property type="term" value="P:rRNA base methylation"/>
    <property type="evidence" value="ECO:0007669"/>
    <property type="project" value="TreeGrafter"/>
</dbReference>
<dbReference type="Proteomes" id="UP001056588">
    <property type="component" value="Chromosome"/>
</dbReference>
<evidence type="ECO:0000256" key="9">
    <source>
        <dbReference type="ARBA" id="ARBA00022691"/>
    </source>
</evidence>
<dbReference type="Pfam" id="PF20260">
    <property type="entry name" value="PUA_4"/>
    <property type="match status" value="1"/>
</dbReference>
<evidence type="ECO:0000256" key="5">
    <source>
        <dbReference type="ARBA" id="ARBA00022490"/>
    </source>
</evidence>
<dbReference type="FunFam" id="3.40.1280.10:FF:000024">
    <property type="entry name" value="Ribosomal RNA small subunit methyltransferase E"/>
    <property type="match status" value="1"/>
</dbReference>
<evidence type="ECO:0000313" key="18">
    <source>
        <dbReference type="Proteomes" id="UP001056588"/>
    </source>
</evidence>
<accession>A0A2C6WMY7</accession>
<dbReference type="InterPro" id="IPR015947">
    <property type="entry name" value="PUA-like_sf"/>
</dbReference>
<dbReference type="Proteomes" id="UP000223828">
    <property type="component" value="Unassembled WGS sequence"/>
</dbReference>
<dbReference type="NCBIfam" id="NF008691">
    <property type="entry name" value="PRK11713.1-4"/>
    <property type="match status" value="1"/>
</dbReference>
<evidence type="ECO:0000256" key="8">
    <source>
        <dbReference type="ARBA" id="ARBA00022679"/>
    </source>
</evidence>
<feature type="domain" description="Ribosomal RNA small subunit methyltransferase E methyltransferase" evidence="13">
    <location>
        <begin position="74"/>
        <end position="243"/>
    </location>
</feature>
<comment type="similarity">
    <text evidence="2 12">Belongs to the RNA methyltransferase RsmE family.</text>
</comment>
<dbReference type="OrthoDB" id="9815641at2"/>
<dbReference type="SUPFAM" id="SSF75217">
    <property type="entry name" value="alpha/beta knot"/>
    <property type="match status" value="1"/>
</dbReference>
<protein>
    <recommendedName>
        <fullName evidence="4 12">Ribosomal RNA small subunit methyltransferase E</fullName>
        <ecNumber evidence="3 12">2.1.1.193</ecNumber>
    </recommendedName>
</protein>
<dbReference type="GO" id="GO:0070042">
    <property type="term" value="F:rRNA (uridine-N3-)-methyltransferase activity"/>
    <property type="evidence" value="ECO:0007669"/>
    <property type="project" value="TreeGrafter"/>
</dbReference>
<reference evidence="15" key="1">
    <citation type="journal article" date="2017" name="Appl. Environ. Microbiol.">
        <title>Staphylococcus edaphicus sp. nov., isolated in Antarctica, harbours mecC gene and genomic islands with suspected role in adaptation to extreme environment.</title>
        <authorList>
            <person name="Pantucek R."/>
            <person name="Sedlacek I."/>
            <person name="Indrakova A."/>
            <person name="Vrbovska V."/>
            <person name="Maslanova I."/>
            <person name="Kovarovic V."/>
            <person name="Svec P."/>
            <person name="Kralova S."/>
            <person name="Kristofova L."/>
            <person name="Keklakova J."/>
            <person name="Petras P."/>
            <person name="Doskar J."/>
        </authorList>
    </citation>
    <scope>NUCLEOTIDE SEQUENCE</scope>
    <source>
        <strain evidence="15">CCM 8730</strain>
    </source>
</reference>
<dbReference type="CDD" id="cd18084">
    <property type="entry name" value="RsmE-like"/>
    <property type="match status" value="1"/>
</dbReference>
<evidence type="ECO:0000256" key="3">
    <source>
        <dbReference type="ARBA" id="ARBA00012328"/>
    </source>
</evidence>
<evidence type="ECO:0000256" key="12">
    <source>
        <dbReference type="PIRNR" id="PIRNR015601"/>
    </source>
</evidence>
<gene>
    <name evidence="15" type="ORF">BTJ66_06555</name>
    <name evidence="16" type="ORF">MNY58_06660</name>
</gene>
<dbReference type="Pfam" id="PF04452">
    <property type="entry name" value="Methyltrans_RNA"/>
    <property type="match status" value="1"/>
</dbReference>
<name>A0A2C6WMY7_9STAP</name>
<dbReference type="EMBL" id="MRZN01000008">
    <property type="protein sequence ID" value="PHK49729.1"/>
    <property type="molecule type" value="Genomic_DNA"/>
</dbReference>
<dbReference type="Gene3D" id="3.40.1280.10">
    <property type="match status" value="1"/>
</dbReference>
<evidence type="ECO:0000256" key="2">
    <source>
        <dbReference type="ARBA" id="ARBA00005528"/>
    </source>
</evidence>
<keyword evidence="5 12" id="KW-0963">Cytoplasm</keyword>
<comment type="function">
    <text evidence="10 12">Specifically methylates the N3 position of the uracil ring of uridine 1498 (m3U1498) in 16S rRNA. Acts on the fully assembled 30S ribosomal subunit.</text>
</comment>
<dbReference type="PANTHER" id="PTHR30027:SF3">
    <property type="entry name" value="16S RRNA (URACIL(1498)-N(3))-METHYLTRANSFERASE"/>
    <property type="match status" value="1"/>
</dbReference>
<dbReference type="AlphaFoldDB" id="A0A2C6WMY7"/>
<proteinExistence type="inferred from homology"/>
<dbReference type="Gene3D" id="2.40.240.20">
    <property type="entry name" value="Hypothetical PUA domain-like, domain 1"/>
    <property type="match status" value="1"/>
</dbReference>
<keyword evidence="7 12" id="KW-0489">Methyltransferase</keyword>
<dbReference type="GO" id="GO:0005737">
    <property type="term" value="C:cytoplasm"/>
    <property type="evidence" value="ECO:0007669"/>
    <property type="project" value="UniProtKB-SubCell"/>
</dbReference>
<reference evidence="16" key="4">
    <citation type="submission" date="2022-03" db="EMBL/GenBank/DDBJ databases">
        <title>Complete Genome Sequence of Staphylococcus edaphicus strain CCM 8731.</title>
        <authorList>
            <person name="Rimmer C.O."/>
            <person name="Thomas J.C."/>
        </authorList>
    </citation>
    <scope>NUCLEOTIDE SEQUENCE</scope>
    <source>
        <strain evidence="16">CCM 8731</strain>
    </source>
</reference>
<evidence type="ECO:0000256" key="10">
    <source>
        <dbReference type="ARBA" id="ARBA00025699"/>
    </source>
</evidence>
<sequence length="250" mass="28569">MQRYFINQNADINQRFCINDEGDIHHISNVMRLQIDDYIIITFADHYVYKCKIVNITSSKVTVTLEERINIDTELPQNITICSGLIKADKYEWMLQKATELGASAFIAVGMKRSVVKLTANKIAKKIERWQKIIKEAAEQSYRLVIPNINYQASLNEVFQQVAAYDYILIAYEDAAKQGEVSNFKKVIKQFQHNDRILVIFGPEGGLAEEELALFNEHAYNVGLGPRILRAETAPLYVLSAISYEKDLLS</sequence>
<dbReference type="InterPro" id="IPR046887">
    <property type="entry name" value="RsmE_PUA-like"/>
</dbReference>
<keyword evidence="9 12" id="KW-0949">S-adenosyl-L-methionine</keyword>
<evidence type="ECO:0000259" key="13">
    <source>
        <dbReference type="Pfam" id="PF04452"/>
    </source>
</evidence>
<dbReference type="RefSeq" id="WP_099090171.1">
    <property type="nucleotide sequence ID" value="NZ_CP093217.1"/>
</dbReference>
<dbReference type="EMBL" id="CP093217">
    <property type="protein sequence ID" value="UQW82726.1"/>
    <property type="molecule type" value="Genomic_DNA"/>
</dbReference>
<dbReference type="PANTHER" id="PTHR30027">
    <property type="entry name" value="RIBOSOMAL RNA SMALL SUBUNIT METHYLTRANSFERASE E"/>
    <property type="match status" value="1"/>
</dbReference>